<protein>
    <submittedName>
        <fullName evidence="5">HtaA domain-containing protein</fullName>
    </submittedName>
</protein>
<keyword evidence="2" id="KW-0812">Transmembrane</keyword>
<feature type="domain" description="Htaa" evidence="4">
    <location>
        <begin position="55"/>
        <end position="214"/>
    </location>
</feature>
<dbReference type="EMBL" id="CP095043">
    <property type="protein sequence ID" value="UOQ59960.1"/>
    <property type="molecule type" value="Genomic_DNA"/>
</dbReference>
<accession>A0ABY4FUH6</accession>
<feature type="compositionally biased region" description="Low complexity" evidence="1">
    <location>
        <begin position="285"/>
        <end position="296"/>
    </location>
</feature>
<dbReference type="RefSeq" id="WP_244685240.1">
    <property type="nucleotide sequence ID" value="NZ_CP095043.1"/>
</dbReference>
<dbReference type="Pfam" id="PF04213">
    <property type="entry name" value="HtaA"/>
    <property type="match status" value="1"/>
</dbReference>
<dbReference type="InterPro" id="IPR007331">
    <property type="entry name" value="Htaa"/>
</dbReference>
<evidence type="ECO:0000259" key="4">
    <source>
        <dbReference type="Pfam" id="PF04213"/>
    </source>
</evidence>
<proteinExistence type="predicted"/>
<keyword evidence="2" id="KW-0472">Membrane</keyword>
<keyword evidence="6" id="KW-1185">Reference proteome</keyword>
<keyword evidence="3" id="KW-0732">Signal</keyword>
<organism evidence="5 6">
    <name type="scientific">Leucobacter rhizosphaerae</name>
    <dbReference type="NCBI Taxonomy" id="2932245"/>
    <lineage>
        <taxon>Bacteria</taxon>
        <taxon>Bacillati</taxon>
        <taxon>Actinomycetota</taxon>
        <taxon>Actinomycetes</taxon>
        <taxon>Micrococcales</taxon>
        <taxon>Microbacteriaceae</taxon>
        <taxon>Leucobacter</taxon>
    </lineage>
</organism>
<name>A0ABY4FUH6_9MICO</name>
<keyword evidence="2" id="KW-1133">Transmembrane helix</keyword>
<reference evidence="5 6" key="1">
    <citation type="submission" date="2022-04" db="EMBL/GenBank/DDBJ databases">
        <title>Leucobacter sp. isolated from rhizosphere of onion.</title>
        <authorList>
            <person name="Won M."/>
            <person name="Lee C.-M."/>
            <person name="Woen H.-Y."/>
            <person name="Kwon S.-W."/>
        </authorList>
    </citation>
    <scope>NUCLEOTIDE SEQUENCE [LARGE SCALE GENOMIC DNA]</scope>
    <source>
        <strain evidence="5 6">H25R-14</strain>
    </source>
</reference>
<sequence length="303" mass="30557">MNVTPIRRSTALLGGAMLASALVLVPAAAQAIAPASLPATPEVAEDAPAACTVTGGTLSWGVKESFRSYISGSIANGSWEATEGATYETPAFTWSGGTGSIDPETGTGTVSFVGTTHFTGHDGVLDLTFANPTLEFEGDGTATLLLDARSTDATGAVTIDTAQEWVGDVEAPATLPVTGTALDVEDMATSLTNSGAKAFAGFYEAGDELDPISIALMFENCDVSAAPVASEEETPAPEVAETTEAPAAQQVPWLPIIIGGVAILVIGVTAGMLVAGRKRPARSGAADPAAPVTQDTPPTPPQA</sequence>
<feature type="chain" id="PRO_5046525298" evidence="3">
    <location>
        <begin position="32"/>
        <end position="303"/>
    </location>
</feature>
<evidence type="ECO:0000256" key="3">
    <source>
        <dbReference type="SAM" id="SignalP"/>
    </source>
</evidence>
<evidence type="ECO:0000256" key="1">
    <source>
        <dbReference type="SAM" id="MobiDB-lite"/>
    </source>
</evidence>
<feature type="signal peptide" evidence="3">
    <location>
        <begin position="1"/>
        <end position="31"/>
    </location>
</feature>
<feature type="transmembrane region" description="Helical" evidence="2">
    <location>
        <begin position="253"/>
        <end position="275"/>
    </location>
</feature>
<evidence type="ECO:0000256" key="2">
    <source>
        <dbReference type="SAM" id="Phobius"/>
    </source>
</evidence>
<dbReference type="Proteomes" id="UP000831775">
    <property type="component" value="Chromosome"/>
</dbReference>
<evidence type="ECO:0000313" key="5">
    <source>
        <dbReference type="EMBL" id="UOQ59960.1"/>
    </source>
</evidence>
<gene>
    <name evidence="5" type="ORF">MUN76_13050</name>
</gene>
<evidence type="ECO:0000313" key="6">
    <source>
        <dbReference type="Proteomes" id="UP000831775"/>
    </source>
</evidence>
<feature type="region of interest" description="Disordered" evidence="1">
    <location>
        <begin position="280"/>
        <end position="303"/>
    </location>
</feature>